<sequence>MINKQIFILHLVFCTLLRTAFTISENEDQHKNGSCLVPNNPHSGTYTVGSNPTGTVREGVYVPPLTPLILNCQKRYKPVPPGNFLSICHNGEWLPSPAACSPACPPVESTDTTIVNCKFLGKTLDSCKDPIDGVQAVIKCAEFYEEPGVEQFPYRRCIDGSWDRTFPQCLPVCGLKRPRGIPDPVDSNLVRRGDFPWHVGIYDAKTKSNICGGTLISLRAVVSAAYCFSNLSNGRMYPKENYLVATGKYFLEYHDNRDEDVKYSGVNDIFFPMEYKGEISQYESDIAVVILNTALTPTTSVQPICVDWASKFEYQQISGNNSGLVVGSDLTESIDSSKEFKELAISVLPFEQCFEQVPKDFQRFLTHDKICSELSSSGQSIREGYGGGGLVQYINNRYYLRGIVSVASKISQEGSNVYYVTYTLMSKYVDFVKQLL</sequence>
<dbReference type="EMBL" id="VTPC01008181">
    <property type="protein sequence ID" value="KAF2893179.1"/>
    <property type="molecule type" value="Genomic_DNA"/>
</dbReference>
<dbReference type="GO" id="GO:0004252">
    <property type="term" value="F:serine-type endopeptidase activity"/>
    <property type="evidence" value="ECO:0007669"/>
    <property type="project" value="InterPro"/>
</dbReference>
<proteinExistence type="predicted"/>
<gene>
    <name evidence="3" type="ORF">ILUMI_12995</name>
</gene>
<feature type="signal peptide" evidence="1">
    <location>
        <begin position="1"/>
        <end position="22"/>
    </location>
</feature>
<dbReference type="AlphaFoldDB" id="A0A8K0CVC4"/>
<evidence type="ECO:0000313" key="4">
    <source>
        <dbReference type="Proteomes" id="UP000801492"/>
    </source>
</evidence>
<comment type="caution">
    <text evidence="3">The sequence shown here is derived from an EMBL/GenBank/DDBJ whole genome shotgun (WGS) entry which is preliminary data.</text>
</comment>
<dbReference type="PANTHER" id="PTHR24260">
    <property type="match status" value="1"/>
</dbReference>
<dbReference type="PROSITE" id="PS50240">
    <property type="entry name" value="TRYPSIN_DOM"/>
    <property type="match status" value="1"/>
</dbReference>
<organism evidence="3 4">
    <name type="scientific">Ignelater luminosus</name>
    <name type="common">Cucubano</name>
    <name type="synonym">Pyrophorus luminosus</name>
    <dbReference type="NCBI Taxonomy" id="2038154"/>
    <lineage>
        <taxon>Eukaryota</taxon>
        <taxon>Metazoa</taxon>
        <taxon>Ecdysozoa</taxon>
        <taxon>Arthropoda</taxon>
        <taxon>Hexapoda</taxon>
        <taxon>Insecta</taxon>
        <taxon>Pterygota</taxon>
        <taxon>Neoptera</taxon>
        <taxon>Endopterygota</taxon>
        <taxon>Coleoptera</taxon>
        <taxon>Polyphaga</taxon>
        <taxon>Elateriformia</taxon>
        <taxon>Elateroidea</taxon>
        <taxon>Elateridae</taxon>
        <taxon>Agrypninae</taxon>
        <taxon>Pyrophorini</taxon>
        <taxon>Ignelater</taxon>
    </lineage>
</organism>
<evidence type="ECO:0000259" key="2">
    <source>
        <dbReference type="PROSITE" id="PS50240"/>
    </source>
</evidence>
<accession>A0A8K0CVC4</accession>
<reference evidence="3" key="1">
    <citation type="submission" date="2019-08" db="EMBL/GenBank/DDBJ databases">
        <title>The genome of the North American firefly Photinus pyralis.</title>
        <authorList>
            <consortium name="Photinus pyralis genome working group"/>
            <person name="Fallon T.R."/>
            <person name="Sander Lower S.E."/>
            <person name="Weng J.-K."/>
        </authorList>
    </citation>
    <scope>NUCLEOTIDE SEQUENCE</scope>
    <source>
        <strain evidence="3">TRF0915ILg1</strain>
        <tissue evidence="3">Whole body</tissue>
    </source>
</reference>
<evidence type="ECO:0000313" key="3">
    <source>
        <dbReference type="EMBL" id="KAF2893179.1"/>
    </source>
</evidence>
<keyword evidence="4" id="KW-1185">Reference proteome</keyword>
<dbReference type="Pfam" id="PF00089">
    <property type="entry name" value="Trypsin"/>
    <property type="match status" value="1"/>
</dbReference>
<evidence type="ECO:0000256" key="1">
    <source>
        <dbReference type="SAM" id="SignalP"/>
    </source>
</evidence>
<dbReference type="OrthoDB" id="6744641at2759"/>
<dbReference type="InterPro" id="IPR001254">
    <property type="entry name" value="Trypsin_dom"/>
</dbReference>
<dbReference type="SMART" id="SM00020">
    <property type="entry name" value="Tryp_SPc"/>
    <property type="match status" value="1"/>
</dbReference>
<dbReference type="Gene3D" id="2.40.10.10">
    <property type="entry name" value="Trypsin-like serine proteases"/>
    <property type="match status" value="1"/>
</dbReference>
<dbReference type="SUPFAM" id="SSF50494">
    <property type="entry name" value="Trypsin-like serine proteases"/>
    <property type="match status" value="1"/>
</dbReference>
<dbReference type="InterPro" id="IPR043504">
    <property type="entry name" value="Peptidase_S1_PA_chymotrypsin"/>
</dbReference>
<dbReference type="Proteomes" id="UP000801492">
    <property type="component" value="Unassembled WGS sequence"/>
</dbReference>
<feature type="chain" id="PRO_5035446669" description="Peptidase S1 domain-containing protein" evidence="1">
    <location>
        <begin position="23"/>
        <end position="436"/>
    </location>
</feature>
<keyword evidence="1" id="KW-0732">Signal</keyword>
<feature type="domain" description="Peptidase S1" evidence="2">
    <location>
        <begin position="184"/>
        <end position="436"/>
    </location>
</feature>
<dbReference type="InterPro" id="IPR051333">
    <property type="entry name" value="CLIP_Serine_Protease"/>
</dbReference>
<name>A0A8K0CVC4_IGNLU</name>
<dbReference type="GO" id="GO:0006508">
    <property type="term" value="P:proteolysis"/>
    <property type="evidence" value="ECO:0007669"/>
    <property type="project" value="InterPro"/>
</dbReference>
<protein>
    <recommendedName>
        <fullName evidence="2">Peptidase S1 domain-containing protein</fullName>
    </recommendedName>
</protein>
<dbReference type="InterPro" id="IPR009003">
    <property type="entry name" value="Peptidase_S1_PA"/>
</dbReference>
<dbReference type="PANTHER" id="PTHR24260:SF136">
    <property type="entry name" value="GH08193P-RELATED"/>
    <property type="match status" value="1"/>
</dbReference>